<dbReference type="EMBL" id="GGMR01004056">
    <property type="protein sequence ID" value="MBY16675.1"/>
    <property type="molecule type" value="Transcribed_RNA"/>
</dbReference>
<feature type="domain" description="PiggyBac transposable element-derived protein" evidence="2">
    <location>
        <begin position="1"/>
        <end position="64"/>
    </location>
</feature>
<accession>A0A2S2NHQ3</accession>
<keyword evidence="1" id="KW-1133">Transmembrane helix</keyword>
<proteinExistence type="predicted"/>
<dbReference type="PANTHER" id="PTHR46599:SF3">
    <property type="entry name" value="PIGGYBAC TRANSPOSABLE ELEMENT-DERIVED PROTEIN 4"/>
    <property type="match status" value="1"/>
</dbReference>
<protein>
    <submittedName>
        <fullName evidence="3">PiggyBac transposable element-derived protein 4</fullName>
    </submittedName>
</protein>
<dbReference type="PANTHER" id="PTHR46599">
    <property type="entry name" value="PIGGYBAC TRANSPOSABLE ELEMENT-DERIVED PROTEIN 4"/>
    <property type="match status" value="1"/>
</dbReference>
<dbReference type="Pfam" id="PF13843">
    <property type="entry name" value="DDE_Tnp_1_7"/>
    <property type="match status" value="1"/>
</dbReference>
<evidence type="ECO:0000256" key="1">
    <source>
        <dbReference type="SAM" id="Phobius"/>
    </source>
</evidence>
<gene>
    <name evidence="3" type="primary">PGBD4_16</name>
    <name evidence="3" type="ORF">g.33919</name>
</gene>
<evidence type="ECO:0000313" key="3">
    <source>
        <dbReference type="EMBL" id="MBY16675.1"/>
    </source>
</evidence>
<organism evidence="3">
    <name type="scientific">Schizaphis graminum</name>
    <name type="common">Green bug aphid</name>
    <dbReference type="NCBI Taxonomy" id="13262"/>
    <lineage>
        <taxon>Eukaryota</taxon>
        <taxon>Metazoa</taxon>
        <taxon>Ecdysozoa</taxon>
        <taxon>Arthropoda</taxon>
        <taxon>Hexapoda</taxon>
        <taxon>Insecta</taxon>
        <taxon>Pterygota</taxon>
        <taxon>Neoptera</taxon>
        <taxon>Paraneoptera</taxon>
        <taxon>Hemiptera</taxon>
        <taxon>Sternorrhyncha</taxon>
        <taxon>Aphidomorpha</taxon>
        <taxon>Aphidoidea</taxon>
        <taxon>Aphididae</taxon>
        <taxon>Aphidini</taxon>
        <taxon>Schizaphis</taxon>
    </lineage>
</organism>
<keyword evidence="1" id="KW-0812">Transmembrane</keyword>
<feature type="transmembrane region" description="Helical" evidence="1">
    <location>
        <begin position="104"/>
        <end position="121"/>
    </location>
</feature>
<name>A0A2S2NHQ3_SCHGA</name>
<sequence length="134" mass="16214">MDKFYNSFDLASKLIEKKTYCTGTLRLNRKNTPHDVAYQLRDVAYLSTEFKNNLILTKNRNGKEQLKPEPIINYNRFMSGIDRQDQMNSYYPFTRKTIRWYKKIGIHIIQMLLMNSFYLYNQYQVGHKVLLYDY</sequence>
<evidence type="ECO:0000259" key="2">
    <source>
        <dbReference type="Pfam" id="PF13843"/>
    </source>
</evidence>
<keyword evidence="1" id="KW-0472">Membrane</keyword>
<reference evidence="3" key="1">
    <citation type="submission" date="2018-04" db="EMBL/GenBank/DDBJ databases">
        <title>Transcriptome of Schizaphis graminum biotype I.</title>
        <authorList>
            <person name="Scully E.D."/>
            <person name="Geib S.M."/>
            <person name="Palmer N.A."/>
            <person name="Koch K."/>
            <person name="Bradshaw J."/>
            <person name="Heng-Moss T."/>
            <person name="Sarath G."/>
        </authorList>
    </citation>
    <scope>NUCLEOTIDE SEQUENCE</scope>
</reference>
<dbReference type="InterPro" id="IPR029526">
    <property type="entry name" value="PGBD"/>
</dbReference>
<dbReference type="AlphaFoldDB" id="A0A2S2NHQ3"/>